<evidence type="ECO:0000259" key="2">
    <source>
        <dbReference type="Pfam" id="PF21235"/>
    </source>
</evidence>
<accession>A0A453P1C0</accession>
<dbReference type="InterPro" id="IPR048962">
    <property type="entry name" value="ARIH1-like_UBL"/>
</dbReference>
<reference evidence="4" key="2">
    <citation type="journal article" date="2017" name="Nat. Plants">
        <title>The Aegilops tauschii genome reveals multiple impacts of transposons.</title>
        <authorList>
            <person name="Zhao G."/>
            <person name="Zou C."/>
            <person name="Li K."/>
            <person name="Wang K."/>
            <person name="Li T."/>
            <person name="Gao L."/>
            <person name="Zhang X."/>
            <person name="Wang H."/>
            <person name="Yang Z."/>
            <person name="Liu X."/>
            <person name="Jiang W."/>
            <person name="Mao L."/>
            <person name="Kong X."/>
            <person name="Jiao Y."/>
            <person name="Jia J."/>
        </authorList>
    </citation>
    <scope>NUCLEOTIDE SEQUENCE [LARGE SCALE GENOMIC DNA]</scope>
    <source>
        <strain evidence="4">cv. AL8/78</strain>
    </source>
</reference>
<feature type="compositionally biased region" description="Acidic residues" evidence="1">
    <location>
        <begin position="63"/>
        <end position="81"/>
    </location>
</feature>
<dbReference type="AlphaFoldDB" id="A0A453P1C0"/>
<dbReference type="Gramene" id="AET6Gv20570500.1">
    <property type="protein sequence ID" value="AET6Gv20570500.1"/>
    <property type="gene ID" value="AET6Gv20570500"/>
</dbReference>
<evidence type="ECO:0000313" key="4">
    <source>
        <dbReference type="Proteomes" id="UP000015105"/>
    </source>
</evidence>
<evidence type="ECO:0000313" key="3">
    <source>
        <dbReference type="EnsemblPlants" id="AET6Gv20570500.1"/>
    </source>
</evidence>
<feature type="compositionally biased region" description="Acidic residues" evidence="1">
    <location>
        <begin position="38"/>
        <end position="51"/>
    </location>
</feature>
<reference evidence="3" key="3">
    <citation type="journal article" date="2017" name="Nature">
        <title>Genome sequence of the progenitor of the wheat D genome Aegilops tauschii.</title>
        <authorList>
            <person name="Luo M.C."/>
            <person name="Gu Y.Q."/>
            <person name="Puiu D."/>
            <person name="Wang H."/>
            <person name="Twardziok S.O."/>
            <person name="Deal K.R."/>
            <person name="Huo N."/>
            <person name="Zhu T."/>
            <person name="Wang L."/>
            <person name="Wang Y."/>
            <person name="McGuire P.E."/>
            <person name="Liu S."/>
            <person name="Long H."/>
            <person name="Ramasamy R.K."/>
            <person name="Rodriguez J.C."/>
            <person name="Van S.L."/>
            <person name="Yuan L."/>
            <person name="Wang Z."/>
            <person name="Xia Z."/>
            <person name="Xiao L."/>
            <person name="Anderson O.D."/>
            <person name="Ouyang S."/>
            <person name="Liang Y."/>
            <person name="Zimin A.V."/>
            <person name="Pertea G."/>
            <person name="Qi P."/>
            <person name="Bennetzen J.L."/>
            <person name="Dai X."/>
            <person name="Dawson M.W."/>
            <person name="Muller H.G."/>
            <person name="Kugler K."/>
            <person name="Rivarola-Duarte L."/>
            <person name="Spannagl M."/>
            <person name="Mayer K.F.X."/>
            <person name="Lu F.H."/>
            <person name="Bevan M.W."/>
            <person name="Leroy P."/>
            <person name="Li P."/>
            <person name="You F.M."/>
            <person name="Sun Q."/>
            <person name="Liu Z."/>
            <person name="Lyons E."/>
            <person name="Wicker T."/>
            <person name="Salzberg S.L."/>
            <person name="Devos K.M."/>
            <person name="Dvorak J."/>
        </authorList>
    </citation>
    <scope>NUCLEOTIDE SEQUENCE [LARGE SCALE GENOMIC DNA]</scope>
    <source>
        <strain evidence="3">cv. AL8/78</strain>
    </source>
</reference>
<sequence length="130" mass="14503">PNPSRLFRPNGGARLRSARSGSLSRLRRARRRPVAAMDSEDDTRDSADEDFYSGGEAGLALSDDGDADYDFADRDSDDSDDLISHRQQQNYSVLSETDIKQHQADDMNRVSTVLSISKSEACALLRSYNW</sequence>
<reference evidence="4" key="1">
    <citation type="journal article" date="2014" name="Science">
        <title>Ancient hybridizations among the ancestral genomes of bread wheat.</title>
        <authorList>
            <consortium name="International Wheat Genome Sequencing Consortium,"/>
            <person name="Marcussen T."/>
            <person name="Sandve S.R."/>
            <person name="Heier L."/>
            <person name="Spannagl M."/>
            <person name="Pfeifer M."/>
            <person name="Jakobsen K.S."/>
            <person name="Wulff B.B."/>
            <person name="Steuernagel B."/>
            <person name="Mayer K.F."/>
            <person name="Olsen O.A."/>
        </authorList>
    </citation>
    <scope>NUCLEOTIDE SEQUENCE [LARGE SCALE GENOMIC DNA]</scope>
    <source>
        <strain evidence="4">cv. AL8/78</strain>
    </source>
</reference>
<dbReference type="Proteomes" id="UP000015105">
    <property type="component" value="Chromosome 6D"/>
</dbReference>
<feature type="compositionally biased region" description="Low complexity" evidence="1">
    <location>
        <begin position="11"/>
        <end position="24"/>
    </location>
</feature>
<feature type="region of interest" description="Disordered" evidence="1">
    <location>
        <begin position="1"/>
        <end position="83"/>
    </location>
</feature>
<proteinExistence type="predicted"/>
<name>A0A453P1C0_AEGTS</name>
<keyword evidence="4" id="KW-1185">Reference proteome</keyword>
<dbReference type="Pfam" id="PF21235">
    <property type="entry name" value="UBA_ARI1"/>
    <property type="match status" value="1"/>
</dbReference>
<reference evidence="3" key="5">
    <citation type="journal article" date="2021" name="G3 (Bethesda)">
        <title>Aegilops tauschii genome assembly Aet v5.0 features greater sequence contiguity and improved annotation.</title>
        <authorList>
            <person name="Wang L."/>
            <person name="Zhu T."/>
            <person name="Rodriguez J.C."/>
            <person name="Deal K.R."/>
            <person name="Dubcovsky J."/>
            <person name="McGuire P.E."/>
            <person name="Lux T."/>
            <person name="Spannagl M."/>
            <person name="Mayer K.F.X."/>
            <person name="Baldrich P."/>
            <person name="Meyers B.C."/>
            <person name="Huo N."/>
            <person name="Gu Y.Q."/>
            <person name="Zhou H."/>
            <person name="Devos K.M."/>
            <person name="Bennetzen J.L."/>
            <person name="Unver T."/>
            <person name="Budak H."/>
            <person name="Gulick P.J."/>
            <person name="Galiba G."/>
            <person name="Kalapos B."/>
            <person name="Nelson D.R."/>
            <person name="Li P."/>
            <person name="You F.M."/>
            <person name="Luo M.C."/>
            <person name="Dvorak J."/>
        </authorList>
    </citation>
    <scope>NUCLEOTIDE SEQUENCE [LARGE SCALE GENOMIC DNA]</scope>
    <source>
        <strain evidence="3">cv. AL8/78</strain>
    </source>
</reference>
<evidence type="ECO:0000256" key="1">
    <source>
        <dbReference type="SAM" id="MobiDB-lite"/>
    </source>
</evidence>
<protein>
    <recommendedName>
        <fullName evidence="2">E3 ubiquitin-protein ligase ARIH1-like UBA-like domain-containing protein</fullName>
    </recommendedName>
</protein>
<feature type="domain" description="E3 ubiquitin-protein ligase ARIH1-like UBA-like" evidence="2">
    <location>
        <begin position="101"/>
        <end position="130"/>
    </location>
</feature>
<dbReference type="EnsemblPlants" id="AET6Gv20570500.1">
    <property type="protein sequence ID" value="AET6Gv20570500.1"/>
    <property type="gene ID" value="AET6Gv20570500"/>
</dbReference>
<reference evidence="3" key="4">
    <citation type="submission" date="2019-03" db="UniProtKB">
        <authorList>
            <consortium name="EnsemblPlants"/>
        </authorList>
    </citation>
    <scope>IDENTIFICATION</scope>
</reference>
<organism evidence="3 4">
    <name type="scientific">Aegilops tauschii subsp. strangulata</name>
    <name type="common">Goatgrass</name>
    <dbReference type="NCBI Taxonomy" id="200361"/>
    <lineage>
        <taxon>Eukaryota</taxon>
        <taxon>Viridiplantae</taxon>
        <taxon>Streptophyta</taxon>
        <taxon>Embryophyta</taxon>
        <taxon>Tracheophyta</taxon>
        <taxon>Spermatophyta</taxon>
        <taxon>Magnoliopsida</taxon>
        <taxon>Liliopsida</taxon>
        <taxon>Poales</taxon>
        <taxon>Poaceae</taxon>
        <taxon>BOP clade</taxon>
        <taxon>Pooideae</taxon>
        <taxon>Triticodae</taxon>
        <taxon>Triticeae</taxon>
        <taxon>Triticinae</taxon>
        <taxon>Aegilops</taxon>
    </lineage>
</organism>